<evidence type="ECO:0000256" key="3">
    <source>
        <dbReference type="ARBA" id="ARBA00006793"/>
    </source>
</evidence>
<gene>
    <name evidence="15" type="ORF">CHLRE_12g525050v5</name>
</gene>
<evidence type="ECO:0000259" key="14">
    <source>
        <dbReference type="Pfam" id="PF02463"/>
    </source>
</evidence>
<keyword evidence="16" id="KW-1185">Reference proteome</keyword>
<comment type="similarity">
    <text evidence="3">Belongs to the SMC family. SMC6 subfamily.</text>
</comment>
<dbReference type="EMBL" id="CM008973">
    <property type="protein sequence ID" value="PNW75388.1"/>
    <property type="molecule type" value="Genomic_DNA"/>
</dbReference>
<feature type="coiled-coil region" evidence="12">
    <location>
        <begin position="871"/>
        <end position="919"/>
    </location>
</feature>
<name>A0A2K3D4C5_CHLRE</name>
<dbReference type="OrthoDB" id="10072614at2759"/>
<dbReference type="Proteomes" id="UP000006906">
    <property type="component" value="Chromosome 12"/>
</dbReference>
<dbReference type="InParanoid" id="A0A2K3D4C5"/>
<proteinExistence type="inferred from homology"/>
<dbReference type="SUPFAM" id="SSF52540">
    <property type="entry name" value="P-loop containing nucleoside triphosphate hydrolases"/>
    <property type="match status" value="1"/>
</dbReference>
<dbReference type="Gene3D" id="1.10.287.1490">
    <property type="match status" value="1"/>
</dbReference>
<dbReference type="InterPro" id="IPR003395">
    <property type="entry name" value="RecF/RecN/SMC_N"/>
</dbReference>
<evidence type="ECO:0000256" key="11">
    <source>
        <dbReference type="ARBA" id="ARBA00023242"/>
    </source>
</evidence>
<evidence type="ECO:0000256" key="6">
    <source>
        <dbReference type="ARBA" id="ARBA00022763"/>
    </source>
</evidence>
<keyword evidence="11" id="KW-0539">Nucleus</keyword>
<reference evidence="15 16" key="1">
    <citation type="journal article" date="2007" name="Science">
        <title>The Chlamydomonas genome reveals the evolution of key animal and plant functions.</title>
        <authorList>
            <person name="Merchant S.S."/>
            <person name="Prochnik S.E."/>
            <person name="Vallon O."/>
            <person name="Harris E.H."/>
            <person name="Karpowicz S.J."/>
            <person name="Witman G.B."/>
            <person name="Terry A."/>
            <person name="Salamov A."/>
            <person name="Fritz-Laylin L.K."/>
            <person name="Marechal-Drouard L."/>
            <person name="Marshall W.F."/>
            <person name="Qu L.H."/>
            <person name="Nelson D.R."/>
            <person name="Sanderfoot A.A."/>
            <person name="Spalding M.H."/>
            <person name="Kapitonov V.V."/>
            <person name="Ren Q."/>
            <person name="Ferris P."/>
            <person name="Lindquist E."/>
            <person name="Shapiro H."/>
            <person name="Lucas S.M."/>
            <person name="Grimwood J."/>
            <person name="Schmutz J."/>
            <person name="Cardol P."/>
            <person name="Cerutti H."/>
            <person name="Chanfreau G."/>
            <person name="Chen C.L."/>
            <person name="Cognat V."/>
            <person name="Croft M.T."/>
            <person name="Dent R."/>
            <person name="Dutcher S."/>
            <person name="Fernandez E."/>
            <person name="Fukuzawa H."/>
            <person name="Gonzalez-Ballester D."/>
            <person name="Gonzalez-Halphen D."/>
            <person name="Hallmann A."/>
            <person name="Hanikenne M."/>
            <person name="Hippler M."/>
            <person name="Inwood W."/>
            <person name="Jabbari K."/>
            <person name="Kalanon M."/>
            <person name="Kuras R."/>
            <person name="Lefebvre P.A."/>
            <person name="Lemaire S.D."/>
            <person name="Lobanov A.V."/>
            <person name="Lohr M."/>
            <person name="Manuell A."/>
            <person name="Meier I."/>
            <person name="Mets L."/>
            <person name="Mittag M."/>
            <person name="Mittelmeier T."/>
            <person name="Moroney J.V."/>
            <person name="Moseley J."/>
            <person name="Napoli C."/>
            <person name="Nedelcu A.M."/>
            <person name="Niyogi K."/>
            <person name="Novoselov S.V."/>
            <person name="Paulsen I.T."/>
            <person name="Pazour G."/>
            <person name="Purton S."/>
            <person name="Ral J.P."/>
            <person name="Riano-Pachon D.M."/>
            <person name="Riekhof W."/>
            <person name="Rymarquis L."/>
            <person name="Schroda M."/>
            <person name="Stern D."/>
            <person name="Umen J."/>
            <person name="Willows R."/>
            <person name="Wilson N."/>
            <person name="Zimmer S.L."/>
            <person name="Allmer J."/>
            <person name="Balk J."/>
            <person name="Bisova K."/>
            <person name="Chen C.J."/>
            <person name="Elias M."/>
            <person name="Gendler K."/>
            <person name="Hauser C."/>
            <person name="Lamb M.R."/>
            <person name="Ledford H."/>
            <person name="Long J.C."/>
            <person name="Minagawa J."/>
            <person name="Page M.D."/>
            <person name="Pan J."/>
            <person name="Pootakham W."/>
            <person name="Roje S."/>
            <person name="Rose A."/>
            <person name="Stahlberg E."/>
            <person name="Terauchi A.M."/>
            <person name="Yang P."/>
            <person name="Ball S."/>
            <person name="Bowler C."/>
            <person name="Dieckmann C.L."/>
            <person name="Gladyshev V.N."/>
            <person name="Green P."/>
            <person name="Jorgensen R."/>
            <person name="Mayfield S."/>
            <person name="Mueller-Roeber B."/>
            <person name="Rajamani S."/>
            <person name="Sayre R.T."/>
            <person name="Brokstein P."/>
            <person name="Dubchak I."/>
            <person name="Goodstein D."/>
            <person name="Hornick L."/>
            <person name="Huang Y.W."/>
            <person name="Jhaveri J."/>
            <person name="Luo Y."/>
            <person name="Martinez D."/>
            <person name="Ngau W.C."/>
            <person name="Otillar B."/>
            <person name="Poliakov A."/>
            <person name="Porter A."/>
            <person name="Szajkowski L."/>
            <person name="Werner G."/>
            <person name="Zhou K."/>
            <person name="Grigoriev I.V."/>
            <person name="Rokhsar D.S."/>
            <person name="Grossman A.R."/>
        </authorList>
    </citation>
    <scope>NUCLEOTIDE SEQUENCE [LARGE SCALE GENOMIC DNA]</scope>
    <source>
        <strain evidence="16">CC-503</strain>
    </source>
</reference>
<evidence type="ECO:0000313" key="15">
    <source>
        <dbReference type="EMBL" id="PNW75388.1"/>
    </source>
</evidence>
<protein>
    <recommendedName>
        <fullName evidence="14">RecF/RecN/SMC N-terminal domain-containing protein</fullName>
    </recommendedName>
</protein>
<evidence type="ECO:0000256" key="5">
    <source>
        <dbReference type="ARBA" id="ARBA00022741"/>
    </source>
</evidence>
<feature type="compositionally biased region" description="Low complexity" evidence="13">
    <location>
        <begin position="163"/>
        <end position="177"/>
    </location>
</feature>
<feature type="coiled-coil region" evidence="12">
    <location>
        <begin position="603"/>
        <end position="654"/>
    </location>
</feature>
<evidence type="ECO:0000256" key="2">
    <source>
        <dbReference type="ARBA" id="ARBA00004286"/>
    </source>
</evidence>
<dbReference type="GO" id="GO:0003684">
    <property type="term" value="F:damaged DNA binding"/>
    <property type="evidence" value="ECO:0000318"/>
    <property type="project" value="GO_Central"/>
</dbReference>
<accession>A0A2K3D4C5</accession>
<dbReference type="GO" id="GO:0035861">
    <property type="term" value="C:site of double-strand break"/>
    <property type="evidence" value="ECO:0000318"/>
    <property type="project" value="GO_Central"/>
</dbReference>
<evidence type="ECO:0000256" key="12">
    <source>
        <dbReference type="SAM" id="Coils"/>
    </source>
</evidence>
<evidence type="ECO:0000256" key="9">
    <source>
        <dbReference type="ARBA" id="ARBA00023172"/>
    </source>
</evidence>
<evidence type="ECO:0000256" key="13">
    <source>
        <dbReference type="SAM" id="MobiDB-lite"/>
    </source>
</evidence>
<dbReference type="Pfam" id="PF02463">
    <property type="entry name" value="SMC_N"/>
    <property type="match status" value="1"/>
</dbReference>
<feature type="region of interest" description="Disordered" evidence="13">
    <location>
        <begin position="74"/>
        <end position="233"/>
    </location>
</feature>
<dbReference type="GO" id="GO:0051276">
    <property type="term" value="P:chromosome organization"/>
    <property type="evidence" value="ECO:0007669"/>
    <property type="project" value="UniProtKB-ARBA"/>
</dbReference>
<evidence type="ECO:0000256" key="1">
    <source>
        <dbReference type="ARBA" id="ARBA00004123"/>
    </source>
</evidence>
<dbReference type="OMA" id="VHVEMNN"/>
<dbReference type="KEGG" id="cre:CHLRE_12g525050v5"/>
<keyword evidence="10" id="KW-0234">DNA repair</keyword>
<keyword evidence="8 12" id="KW-0175">Coiled coil</keyword>
<dbReference type="GO" id="GO:0000724">
    <property type="term" value="P:double-strand break repair via homologous recombination"/>
    <property type="evidence" value="ECO:0000318"/>
    <property type="project" value="GO_Central"/>
</dbReference>
<organism evidence="15 16">
    <name type="scientific">Chlamydomonas reinhardtii</name>
    <name type="common">Chlamydomonas smithii</name>
    <dbReference type="NCBI Taxonomy" id="3055"/>
    <lineage>
        <taxon>Eukaryota</taxon>
        <taxon>Viridiplantae</taxon>
        <taxon>Chlorophyta</taxon>
        <taxon>core chlorophytes</taxon>
        <taxon>Chlorophyceae</taxon>
        <taxon>CS clade</taxon>
        <taxon>Chlamydomonadales</taxon>
        <taxon>Chlamydomonadaceae</taxon>
        <taxon>Chlamydomonas</taxon>
    </lineage>
</organism>
<dbReference type="STRING" id="3055.A0A2K3D4C5"/>
<dbReference type="GO" id="GO:0005524">
    <property type="term" value="F:ATP binding"/>
    <property type="evidence" value="ECO:0007669"/>
    <property type="project" value="UniProtKB-KW"/>
</dbReference>
<evidence type="ECO:0000256" key="7">
    <source>
        <dbReference type="ARBA" id="ARBA00022840"/>
    </source>
</evidence>
<keyword evidence="6" id="KW-0227">DNA damage</keyword>
<evidence type="ECO:0000313" key="16">
    <source>
        <dbReference type="Proteomes" id="UP000006906"/>
    </source>
</evidence>
<evidence type="ECO:0000256" key="8">
    <source>
        <dbReference type="ARBA" id="ARBA00023054"/>
    </source>
</evidence>
<comment type="subcellular location">
    <subcellularLocation>
        <location evidence="2">Chromosome</location>
    </subcellularLocation>
    <subcellularLocation>
        <location evidence="1">Nucleus</location>
    </subcellularLocation>
</comment>
<dbReference type="Gramene" id="PNW75388">
    <property type="protein sequence ID" value="PNW75388"/>
    <property type="gene ID" value="CHLRE_12g525050v5"/>
</dbReference>
<dbReference type="PANTHER" id="PTHR19306:SF6">
    <property type="entry name" value="STRUCTURAL MAINTENANCE OF CHROMOSOMES PROTEIN 6"/>
    <property type="match status" value="1"/>
</dbReference>
<dbReference type="PaxDb" id="3055-EDP00589"/>
<feature type="compositionally biased region" description="Low complexity" evidence="13">
    <location>
        <begin position="208"/>
        <end position="229"/>
    </location>
</feature>
<dbReference type="Gene3D" id="3.40.50.300">
    <property type="entry name" value="P-loop containing nucleotide triphosphate hydrolases"/>
    <property type="match status" value="2"/>
</dbReference>
<evidence type="ECO:0000256" key="10">
    <source>
        <dbReference type="ARBA" id="ARBA00023204"/>
    </source>
</evidence>
<keyword evidence="5" id="KW-0547">Nucleotide-binding</keyword>
<dbReference type="GO" id="GO:0005634">
    <property type="term" value="C:nucleus"/>
    <property type="evidence" value="ECO:0000318"/>
    <property type="project" value="GO_Central"/>
</dbReference>
<feature type="compositionally biased region" description="Basic and acidic residues" evidence="13">
    <location>
        <begin position="181"/>
        <end position="207"/>
    </location>
</feature>
<dbReference type="GO" id="GO:0030915">
    <property type="term" value="C:Smc5-Smc6 complex"/>
    <property type="evidence" value="ECO:0000318"/>
    <property type="project" value="GO_Central"/>
</dbReference>
<dbReference type="GeneID" id="5722508"/>
<keyword evidence="9" id="KW-0233">DNA recombination</keyword>
<feature type="coiled-coil region" evidence="12">
    <location>
        <begin position="509"/>
        <end position="571"/>
    </location>
</feature>
<keyword evidence="4" id="KW-0158">Chromosome</keyword>
<dbReference type="FunCoup" id="A0A2K3D4C5">
    <property type="interactions" value="1687"/>
</dbReference>
<dbReference type="PANTHER" id="PTHR19306">
    <property type="entry name" value="STRUCTURAL MAINTENANCE OF CHROMOSOMES 5,6 SMC5, SMC6"/>
    <property type="match status" value="1"/>
</dbReference>
<dbReference type="InterPro" id="IPR027417">
    <property type="entry name" value="P-loop_NTPase"/>
</dbReference>
<sequence>MEPEPKTVREAKAYVGRSVLKRFKIDDRGRYQFFKGTCKEIVKFEGEICYHLEYEDGDTEDILWQDFYGVLQPLPENQQAPPSLGPSRRSAGLSDATNRLSVPLGNTGRMSTDKPTSTKRQRPIKAEPAASLQPSDDGDMPLEDLPPPPRSGQAVRGNKRKSAGGAAAAAQQAAGNEEGQEQQHEEGEDHVPKATEADRPTKRRATDDNAPAAVGGAAGDATAANNASARPRNQGFVVREHGLAGHVDRIRVENFMCHSNFELQLGPHVTLVSGTNGSGKSAVIQAMQVCLGATARETSRARSFAAFVKEGCHEARVYVTLWNVGEDAFLPDLFGERITIERSIKAAGGTDVKLLDERGKRVTVGKPRDTLFAMLEHFCIDVTNPLTIITQDKARQFLSSDTGRDSGRDKYDIFMEGTLLQRQLDENNLAGVKLQESSHRLAESAAYIKESEDAQASLQAKLKRLTEADKMLEHRDLLEKAVVWAHVREHEAAVARCSEAAEVHGPRQVELYTRLLEQLAANRDELQQRLKEHDEVVARNKELLNSHKANVENLLKEVRRAADNRSQKTRDRTAAKVHLQGLQKSQRDVNTKLAEASTVDVKVAEARKLLEEHQQKITAKKVEEERAKALVDEAMKLFEELKAQEQRMADEEMQGRNRIQHSEDMLRASLQGLKGIEAAKGNRLGAFGAVKLCELITANMRSFQRPPIGPLGAYISVTDGRWAVAAQTILGVCLRDFIVSCGADAALLNRLMAKAGYARASIITVNYGDPPHPIPPATHPGGGYPALLDVLVIKDELARVPLLNYLVDRFSVERVALAETESSGREVVYQNAAGPHVTLAVDQGGTTFHRKGGLTWIKRDHFVNARNCLLAADMGDMAANLRADLEAEEAQLGALREELAALVAQRAAKQAEMAAATQRWNQAKMLKTRLATECRRLEQNKPVVPEVEDEEHQVVMTQLQSIHQEIVDWQRELEVAQDALDIAEKEVNAANERVKEAERSFTELLHDSEVKANAKAEVEARLKDLEAMRNQAKAERAGVVSRLAALKAAMDKARERGQTAVAGAEQVCSREEGQAALARARELIEERMRDKMAKSKEWQGQADLTAEVLRQDIDKKMNPRDLAGRLSSVNKSIEKEEHKAGADKDQLRIMLADLGRALSLKRVLHARVSKTTSMLGASMERRRQLYLKMLGLVEKYVNAKFSSYMQRRKHLGSVKWDHERRQLTLIVQPKAKDTGDKATNVEDLKVLSGGERSYTTVAFLLAVGANTETPFRVMDEYDVFMDPVNRRMATITLLECARDHADFQYIILTPQDLSTVHAARQTLIEKTKMDMPPAFIKTVLIKPARG</sequence>
<feature type="domain" description="RecF/RecN/SMC N-terminal" evidence="14">
    <location>
        <begin position="247"/>
        <end position="1314"/>
    </location>
</feature>
<feature type="coiled-coil region" evidence="12">
    <location>
        <begin position="959"/>
        <end position="1042"/>
    </location>
</feature>
<evidence type="ECO:0000256" key="4">
    <source>
        <dbReference type="ARBA" id="ARBA00022454"/>
    </source>
</evidence>
<dbReference type="GO" id="GO:0003697">
    <property type="term" value="F:single-stranded DNA binding"/>
    <property type="evidence" value="ECO:0000318"/>
    <property type="project" value="GO_Central"/>
</dbReference>
<dbReference type="ExpressionAtlas" id="A0A2K3D4C5">
    <property type="expression patterns" value="baseline and differential"/>
</dbReference>
<dbReference type="RefSeq" id="XP_042918539.1">
    <property type="nucleotide sequence ID" value="XM_043068444.1"/>
</dbReference>
<keyword evidence="7" id="KW-0067">ATP-binding</keyword>